<keyword evidence="3" id="KW-1185">Reference proteome</keyword>
<dbReference type="AlphaFoldDB" id="A0A9P5YQ62"/>
<proteinExistence type="predicted"/>
<dbReference type="EMBL" id="MU155643">
    <property type="protein sequence ID" value="KAF9471665.1"/>
    <property type="molecule type" value="Genomic_DNA"/>
</dbReference>
<comment type="caution">
    <text evidence="2">The sequence shown here is derived from an EMBL/GenBank/DDBJ whole genome shotgun (WGS) entry which is preliminary data.</text>
</comment>
<dbReference type="Proteomes" id="UP000807469">
    <property type="component" value="Unassembled WGS sequence"/>
</dbReference>
<gene>
    <name evidence="2" type="ORF">BDN70DRAFT_975276</name>
</gene>
<evidence type="ECO:0000313" key="2">
    <source>
        <dbReference type="EMBL" id="KAF9471665.1"/>
    </source>
</evidence>
<organism evidence="2 3">
    <name type="scientific">Pholiota conissans</name>
    <dbReference type="NCBI Taxonomy" id="109636"/>
    <lineage>
        <taxon>Eukaryota</taxon>
        <taxon>Fungi</taxon>
        <taxon>Dikarya</taxon>
        <taxon>Basidiomycota</taxon>
        <taxon>Agaricomycotina</taxon>
        <taxon>Agaricomycetes</taxon>
        <taxon>Agaricomycetidae</taxon>
        <taxon>Agaricales</taxon>
        <taxon>Agaricineae</taxon>
        <taxon>Strophariaceae</taxon>
        <taxon>Pholiota</taxon>
    </lineage>
</organism>
<evidence type="ECO:0000313" key="3">
    <source>
        <dbReference type="Proteomes" id="UP000807469"/>
    </source>
</evidence>
<accession>A0A9P5YQ62</accession>
<feature type="coiled-coil region" evidence="1">
    <location>
        <begin position="46"/>
        <end position="73"/>
    </location>
</feature>
<reference evidence="2" key="1">
    <citation type="submission" date="2020-11" db="EMBL/GenBank/DDBJ databases">
        <authorList>
            <consortium name="DOE Joint Genome Institute"/>
            <person name="Ahrendt S."/>
            <person name="Riley R."/>
            <person name="Andreopoulos W."/>
            <person name="Labutti K."/>
            <person name="Pangilinan J."/>
            <person name="Ruiz-Duenas F.J."/>
            <person name="Barrasa J.M."/>
            <person name="Sanchez-Garcia M."/>
            <person name="Camarero S."/>
            <person name="Miyauchi S."/>
            <person name="Serrano A."/>
            <person name="Linde D."/>
            <person name="Babiker R."/>
            <person name="Drula E."/>
            <person name="Ayuso-Fernandez I."/>
            <person name="Pacheco R."/>
            <person name="Padilla G."/>
            <person name="Ferreira P."/>
            <person name="Barriuso J."/>
            <person name="Kellner H."/>
            <person name="Castanera R."/>
            <person name="Alfaro M."/>
            <person name="Ramirez L."/>
            <person name="Pisabarro A.G."/>
            <person name="Kuo A."/>
            <person name="Tritt A."/>
            <person name="Lipzen A."/>
            <person name="He G."/>
            <person name="Yan M."/>
            <person name="Ng V."/>
            <person name="Cullen D."/>
            <person name="Martin F."/>
            <person name="Rosso M.-N."/>
            <person name="Henrissat B."/>
            <person name="Hibbett D."/>
            <person name="Martinez A.T."/>
            <person name="Grigoriev I.V."/>
        </authorList>
    </citation>
    <scope>NUCLEOTIDE SEQUENCE</scope>
    <source>
        <strain evidence="2">CIRM-BRFM 674</strain>
    </source>
</reference>
<evidence type="ECO:0000256" key="1">
    <source>
        <dbReference type="SAM" id="Coils"/>
    </source>
</evidence>
<protein>
    <submittedName>
        <fullName evidence="2">Uncharacterized protein</fullName>
    </submittedName>
</protein>
<feature type="coiled-coil region" evidence="1">
    <location>
        <begin position="98"/>
        <end position="132"/>
    </location>
</feature>
<keyword evidence="1" id="KW-0175">Coiled coil</keyword>
<name>A0A9P5YQ62_9AGAR</name>
<sequence length="273" mass="30424">MSELGIGEFVISMNRSEYLSNFTISSTIGFGSTCIREVYFTSAPQSHAQQEKEAALQKELENAKRDKAIAFKQLIRQCRKSVCRCSERDKWAAHAWALAEEKKLLYRELEELDKLREECNSLKRANRALRQDKIDLKAPKPIDLRSALSSEFSTASSVGKSPSVFKIVDGPASIQHLPNPKSIFTLPVESAVSSRARRQRVYHDPLTTISLSSSCAPVSQLTTNTSVFTFRSTIQSTNKQPTEASKPTKDAKLPIKAKTRQYQTGAAILCGSY</sequence>